<dbReference type="PROSITE" id="PS51257">
    <property type="entry name" value="PROKAR_LIPOPROTEIN"/>
    <property type="match status" value="1"/>
</dbReference>
<dbReference type="PROSITE" id="PS51670">
    <property type="entry name" value="SHKT"/>
    <property type="match status" value="2"/>
</dbReference>
<dbReference type="Proteomes" id="UP000038045">
    <property type="component" value="Unplaced"/>
</dbReference>
<comment type="caution">
    <text evidence="1">Lacks conserved residue(s) required for the propagation of feature annotation.</text>
</comment>
<organism evidence="4 5">
    <name type="scientific">Parastrongyloides trichosuri</name>
    <name type="common">Possum-specific nematode worm</name>
    <dbReference type="NCBI Taxonomy" id="131310"/>
    <lineage>
        <taxon>Eukaryota</taxon>
        <taxon>Metazoa</taxon>
        <taxon>Ecdysozoa</taxon>
        <taxon>Nematoda</taxon>
        <taxon>Chromadorea</taxon>
        <taxon>Rhabditida</taxon>
        <taxon>Tylenchina</taxon>
        <taxon>Panagrolaimomorpha</taxon>
        <taxon>Strongyloidoidea</taxon>
        <taxon>Strongyloididae</taxon>
        <taxon>Parastrongyloides</taxon>
    </lineage>
</organism>
<dbReference type="InterPro" id="IPR003582">
    <property type="entry name" value="ShKT_dom"/>
</dbReference>
<dbReference type="SMART" id="SM00254">
    <property type="entry name" value="ShKT"/>
    <property type="match status" value="2"/>
</dbReference>
<proteinExistence type="predicted"/>
<evidence type="ECO:0000313" key="5">
    <source>
        <dbReference type="WBParaSite" id="PTRK_0000184300.1"/>
    </source>
</evidence>
<feature type="disulfide bond" evidence="1">
    <location>
        <begin position="21"/>
        <end position="55"/>
    </location>
</feature>
<dbReference type="PANTHER" id="PTHR21724">
    <property type="entry name" value="SHKT DOMAIN-CONTAINING PROTEIN"/>
    <property type="match status" value="1"/>
</dbReference>
<evidence type="ECO:0000313" key="4">
    <source>
        <dbReference type="Proteomes" id="UP000038045"/>
    </source>
</evidence>
<evidence type="ECO:0000256" key="2">
    <source>
        <dbReference type="SAM" id="SignalP"/>
    </source>
</evidence>
<dbReference type="Gene3D" id="1.10.10.1870">
    <property type="entry name" value="ShTK domain-like"/>
    <property type="match status" value="2"/>
</dbReference>
<protein>
    <submittedName>
        <fullName evidence="5">ShKT domain-containing protein</fullName>
    </submittedName>
</protein>
<keyword evidence="4" id="KW-1185">Reference proteome</keyword>
<feature type="signal peptide" evidence="2">
    <location>
        <begin position="1"/>
        <end position="20"/>
    </location>
</feature>
<name>A0A0N4Z4C3_PARTI</name>
<dbReference type="AlphaFoldDB" id="A0A0N4Z4C3"/>
<evidence type="ECO:0000256" key="1">
    <source>
        <dbReference type="PROSITE-ProRule" id="PRU01005"/>
    </source>
</evidence>
<reference evidence="5" key="1">
    <citation type="submission" date="2017-02" db="UniProtKB">
        <authorList>
            <consortium name="WormBaseParasite"/>
        </authorList>
    </citation>
    <scope>IDENTIFICATION</scope>
</reference>
<dbReference type="Pfam" id="PF01549">
    <property type="entry name" value="ShK"/>
    <property type="match status" value="2"/>
</dbReference>
<dbReference type="WBParaSite" id="PTRK_0000184300.1">
    <property type="protein sequence ID" value="PTRK_0000184300.1"/>
    <property type="gene ID" value="PTRK_0000184300"/>
</dbReference>
<feature type="domain" description="ShKT" evidence="3">
    <location>
        <begin position="21"/>
        <end position="55"/>
    </location>
</feature>
<sequence length="98" mass="11321">MKYLFYISMILLSVIYISSGCKDLLPQCRSLRNRCKEPVMAKFLSQNCKYTCKLCPGDENKGTCDDDGDNCNEMKSYCDKEPYKEMLKVRCKRTCGIC</sequence>
<dbReference type="PANTHER" id="PTHR21724:SF109">
    <property type="entry name" value="SHKT DOMAIN-CONTAINING PROTEIN"/>
    <property type="match status" value="1"/>
</dbReference>
<feature type="disulfide bond" evidence="1">
    <location>
        <begin position="64"/>
        <end position="98"/>
    </location>
</feature>
<evidence type="ECO:0000259" key="3">
    <source>
        <dbReference type="PROSITE" id="PS51670"/>
    </source>
</evidence>
<keyword evidence="1" id="KW-1015">Disulfide bond</keyword>
<keyword evidence="2" id="KW-0732">Signal</keyword>
<feature type="chain" id="PRO_5005891244" evidence="2">
    <location>
        <begin position="21"/>
        <end position="98"/>
    </location>
</feature>
<accession>A0A0N4Z4C3</accession>
<feature type="domain" description="ShKT" evidence="3">
    <location>
        <begin position="64"/>
        <end position="98"/>
    </location>
</feature>